<comment type="caution">
    <text evidence="1">The sequence shown here is derived from an EMBL/GenBank/DDBJ whole genome shotgun (WGS) entry which is preliminary data.</text>
</comment>
<protein>
    <recommendedName>
        <fullName evidence="3">DUF429 domain-containing protein</fullName>
    </recommendedName>
</protein>
<evidence type="ECO:0000313" key="1">
    <source>
        <dbReference type="EMBL" id="MFN2974328.1"/>
    </source>
</evidence>
<keyword evidence="2" id="KW-1185">Reference proteome</keyword>
<sequence length="318" mass="35570">MTRKLSPTTVLGIDWSGRVDLPGQRRHIVAAMWRMDGKGKTRVTVENGRTRDEVADWLIALAQKDPALVVGFDFCFSYPAWFLHEVGAKSAPDFWRIAAERGEQWLHRESEDRRFWGKPHKRPSEFSGEQLHRMLRGTDIDCKIIAHIPEAKRALRVKGITPKSVFQIGGSGSVGTASLRGMPVLTRLHDGGFRVWPFDRPTPGQPLVVEMYSRLNTGPVHKSNPEKRKAYLDRKRREDPAWACVGPAALRAARESEDAFDALASAVVMAEHRHTFYALPTPRDPNAALEGWTWAPDVSASAAPRVAQESSRGTAVHE</sequence>
<dbReference type="RefSeq" id="WP_263414105.1">
    <property type="nucleotide sequence ID" value="NZ_BAABBH010000001.1"/>
</dbReference>
<name>A0ABW9KGI0_9BACT</name>
<dbReference type="Proteomes" id="UP001634747">
    <property type="component" value="Unassembled WGS sequence"/>
</dbReference>
<dbReference type="EMBL" id="JBJYXY010000001">
    <property type="protein sequence ID" value="MFN2974328.1"/>
    <property type="molecule type" value="Genomic_DNA"/>
</dbReference>
<accession>A0ABW9KGI0</accession>
<organism evidence="1 2">
    <name type="scientific">Terriglobus aquaticus</name>
    <dbReference type="NCBI Taxonomy" id="940139"/>
    <lineage>
        <taxon>Bacteria</taxon>
        <taxon>Pseudomonadati</taxon>
        <taxon>Acidobacteriota</taxon>
        <taxon>Terriglobia</taxon>
        <taxon>Terriglobales</taxon>
        <taxon>Acidobacteriaceae</taxon>
        <taxon>Terriglobus</taxon>
    </lineage>
</organism>
<gene>
    <name evidence="1" type="ORF">ACK2TP_00995</name>
</gene>
<proteinExistence type="predicted"/>
<evidence type="ECO:0008006" key="3">
    <source>
        <dbReference type="Google" id="ProtNLM"/>
    </source>
</evidence>
<reference evidence="1 2" key="1">
    <citation type="submission" date="2024-12" db="EMBL/GenBank/DDBJ databases">
        <authorList>
            <person name="Lee Y."/>
        </authorList>
    </citation>
    <scope>NUCLEOTIDE SEQUENCE [LARGE SCALE GENOMIC DNA]</scope>
    <source>
        <strain evidence="1 2">03SUJ4</strain>
    </source>
</reference>
<evidence type="ECO:0000313" key="2">
    <source>
        <dbReference type="Proteomes" id="UP001634747"/>
    </source>
</evidence>